<keyword evidence="12" id="KW-1185">Reference proteome</keyword>
<evidence type="ECO:0000259" key="8">
    <source>
        <dbReference type="PROSITE" id="PS51192"/>
    </source>
</evidence>
<dbReference type="PANTHER" id="PTHR47959">
    <property type="entry name" value="ATP-DEPENDENT RNA HELICASE RHLE-RELATED"/>
    <property type="match status" value="1"/>
</dbReference>
<evidence type="ECO:0000256" key="3">
    <source>
        <dbReference type="ARBA" id="ARBA00022806"/>
    </source>
</evidence>
<keyword evidence="3 11" id="KW-0347">Helicase</keyword>
<dbReference type="Proteomes" id="UP000031967">
    <property type="component" value="Unassembled WGS sequence"/>
</dbReference>
<organism evidence="11 12">
    <name type="scientific">Gordoniibacillus kamchatkensis</name>
    <dbReference type="NCBI Taxonomy" id="1590651"/>
    <lineage>
        <taxon>Bacteria</taxon>
        <taxon>Bacillati</taxon>
        <taxon>Bacillota</taxon>
        <taxon>Bacilli</taxon>
        <taxon>Bacillales</taxon>
        <taxon>Paenibacillaceae</taxon>
        <taxon>Gordoniibacillus</taxon>
    </lineage>
</organism>
<evidence type="ECO:0000256" key="7">
    <source>
        <dbReference type="SAM" id="MobiDB-lite"/>
    </source>
</evidence>
<sequence>MTDMNFAALGVRGELVAALREQGLTTPTPVQAQAIPELLAGRDAIVQAQTGTGKTLAFVLPLLQRVDPDKPYSQALIITPTRELAIQIYGEVAKLAPALDISSLPVYGGQDVVAQAHRLQGSGAHVIIGTPGRLGDHLRRETIDLSRLSVLVLDEADQMLALGFLDEVESIVRMTPTSRQTLLFSATMPEPVRRMAAAYLRQPADVRVRGRDITLEAIRQTLVETTDRAKQQTLLDLLKRYRPYLAVIFCRTKIRAKKLTEALRAHGLNVDELHGDLTQARREDVMRRFRSGDIRLLVATDVAARGLDVEGVTHVFNYDIPHDADSYIHRIGRTGRAGQRGFAFTLAAPRDSAFVQAIEKGIGTALERKSAAAFREPEQRSERGGPERRNGPGGQQRKQGGLRTAGGRGAANPKPKFGIRKRKERNPR</sequence>
<evidence type="ECO:0000313" key="11">
    <source>
        <dbReference type="EMBL" id="KIL39897.1"/>
    </source>
</evidence>
<feature type="region of interest" description="Disordered" evidence="7">
    <location>
        <begin position="368"/>
        <end position="428"/>
    </location>
</feature>
<dbReference type="PROSITE" id="PS51195">
    <property type="entry name" value="Q_MOTIF"/>
    <property type="match status" value="1"/>
</dbReference>
<keyword evidence="2" id="KW-0378">Hydrolase</keyword>
<dbReference type="InterPro" id="IPR044742">
    <property type="entry name" value="DEAD/DEAH_RhlB"/>
</dbReference>
<dbReference type="EMBL" id="JXAK01000029">
    <property type="protein sequence ID" value="KIL39897.1"/>
    <property type="molecule type" value="Genomic_DNA"/>
</dbReference>
<dbReference type="PANTHER" id="PTHR47959:SF1">
    <property type="entry name" value="ATP-DEPENDENT RNA HELICASE DBPA"/>
    <property type="match status" value="1"/>
</dbReference>
<feature type="domain" description="DEAD-box RNA helicase Q" evidence="10">
    <location>
        <begin position="4"/>
        <end position="32"/>
    </location>
</feature>
<dbReference type="InterPro" id="IPR027417">
    <property type="entry name" value="P-loop_NTPase"/>
</dbReference>
<evidence type="ECO:0000256" key="1">
    <source>
        <dbReference type="ARBA" id="ARBA00022741"/>
    </source>
</evidence>
<protein>
    <submittedName>
        <fullName evidence="11">DEAD/DEAH box helicase</fullName>
    </submittedName>
</protein>
<reference evidence="11 12" key="1">
    <citation type="submission" date="2014-12" db="EMBL/GenBank/DDBJ databases">
        <title>Draft genome sequence of Paenibacillus kamchatkensis strain B-2647.</title>
        <authorList>
            <person name="Karlyshev A.V."/>
            <person name="Kudryashova E.B."/>
        </authorList>
    </citation>
    <scope>NUCLEOTIDE SEQUENCE [LARGE SCALE GENOMIC DNA]</scope>
    <source>
        <strain evidence="11 12">VKM B-2647</strain>
    </source>
</reference>
<dbReference type="InterPro" id="IPR011545">
    <property type="entry name" value="DEAD/DEAH_box_helicase_dom"/>
</dbReference>
<dbReference type="InterPro" id="IPR001650">
    <property type="entry name" value="Helicase_C-like"/>
</dbReference>
<evidence type="ECO:0000313" key="12">
    <source>
        <dbReference type="Proteomes" id="UP000031967"/>
    </source>
</evidence>
<dbReference type="PROSITE" id="PS51194">
    <property type="entry name" value="HELICASE_CTER"/>
    <property type="match status" value="1"/>
</dbReference>
<comment type="caution">
    <text evidence="11">The sequence shown here is derived from an EMBL/GenBank/DDBJ whole genome shotgun (WGS) entry which is preliminary data.</text>
</comment>
<name>A0ABR5AHR0_9BACL</name>
<proteinExistence type="inferred from homology"/>
<dbReference type="GO" id="GO:0004386">
    <property type="term" value="F:helicase activity"/>
    <property type="evidence" value="ECO:0007669"/>
    <property type="project" value="UniProtKB-KW"/>
</dbReference>
<accession>A0ABR5AHR0</accession>
<feature type="short sequence motif" description="Q motif" evidence="6">
    <location>
        <begin position="4"/>
        <end position="32"/>
    </location>
</feature>
<evidence type="ECO:0000256" key="2">
    <source>
        <dbReference type="ARBA" id="ARBA00022801"/>
    </source>
</evidence>
<feature type="compositionally biased region" description="Basic and acidic residues" evidence="7">
    <location>
        <begin position="368"/>
        <end position="390"/>
    </location>
</feature>
<feature type="compositionally biased region" description="Basic residues" evidence="7">
    <location>
        <begin position="417"/>
        <end position="428"/>
    </location>
</feature>
<dbReference type="SMART" id="SM00487">
    <property type="entry name" value="DEXDc"/>
    <property type="match status" value="1"/>
</dbReference>
<evidence type="ECO:0000256" key="5">
    <source>
        <dbReference type="ARBA" id="ARBA00038437"/>
    </source>
</evidence>
<dbReference type="RefSeq" id="WP_041048693.1">
    <property type="nucleotide sequence ID" value="NZ_JXAK01000029.1"/>
</dbReference>
<dbReference type="SMART" id="SM00490">
    <property type="entry name" value="HELICc"/>
    <property type="match status" value="1"/>
</dbReference>
<dbReference type="PROSITE" id="PS51192">
    <property type="entry name" value="HELICASE_ATP_BIND_1"/>
    <property type="match status" value="1"/>
</dbReference>
<dbReference type="Pfam" id="PF00270">
    <property type="entry name" value="DEAD"/>
    <property type="match status" value="1"/>
</dbReference>
<evidence type="ECO:0000259" key="10">
    <source>
        <dbReference type="PROSITE" id="PS51195"/>
    </source>
</evidence>
<evidence type="ECO:0000256" key="6">
    <source>
        <dbReference type="PROSITE-ProRule" id="PRU00552"/>
    </source>
</evidence>
<dbReference type="Pfam" id="PF00271">
    <property type="entry name" value="Helicase_C"/>
    <property type="match status" value="1"/>
</dbReference>
<gene>
    <name evidence="11" type="ORF">SD70_16830</name>
</gene>
<dbReference type="SUPFAM" id="SSF52540">
    <property type="entry name" value="P-loop containing nucleoside triphosphate hydrolases"/>
    <property type="match status" value="2"/>
</dbReference>
<comment type="similarity">
    <text evidence="5">Belongs to the DEAD box helicase family.</text>
</comment>
<evidence type="ECO:0000256" key="4">
    <source>
        <dbReference type="ARBA" id="ARBA00022840"/>
    </source>
</evidence>
<dbReference type="InterPro" id="IPR014014">
    <property type="entry name" value="RNA_helicase_DEAD_Q_motif"/>
</dbReference>
<dbReference type="InterPro" id="IPR050079">
    <property type="entry name" value="DEAD_box_RNA_helicase"/>
</dbReference>
<dbReference type="CDD" id="cd18787">
    <property type="entry name" value="SF2_C_DEAD"/>
    <property type="match status" value="1"/>
</dbReference>
<dbReference type="CDD" id="cd00268">
    <property type="entry name" value="DEADc"/>
    <property type="match status" value="1"/>
</dbReference>
<dbReference type="InterPro" id="IPR014001">
    <property type="entry name" value="Helicase_ATP-bd"/>
</dbReference>
<evidence type="ECO:0000259" key="9">
    <source>
        <dbReference type="PROSITE" id="PS51194"/>
    </source>
</evidence>
<keyword evidence="4" id="KW-0067">ATP-binding</keyword>
<feature type="domain" description="Helicase C-terminal" evidence="9">
    <location>
        <begin position="217"/>
        <end position="378"/>
    </location>
</feature>
<dbReference type="Gene3D" id="3.40.50.300">
    <property type="entry name" value="P-loop containing nucleotide triphosphate hydrolases"/>
    <property type="match status" value="2"/>
</dbReference>
<feature type="domain" description="Helicase ATP-binding" evidence="8">
    <location>
        <begin position="35"/>
        <end position="206"/>
    </location>
</feature>
<keyword evidence="1" id="KW-0547">Nucleotide-binding</keyword>